<name>A0A0S4QP73_9ACTN</name>
<dbReference type="InterPro" id="IPR032710">
    <property type="entry name" value="NTF2-like_dom_sf"/>
</dbReference>
<evidence type="ECO:0000259" key="1">
    <source>
        <dbReference type="Pfam" id="PF13577"/>
    </source>
</evidence>
<protein>
    <submittedName>
        <fullName evidence="2">SnoaL-like domain-containing protein</fullName>
    </submittedName>
</protein>
<dbReference type="RefSeq" id="WP_165615697.1">
    <property type="nucleotide sequence ID" value="NZ_FAOZ01000012.1"/>
</dbReference>
<evidence type="ECO:0000313" key="2">
    <source>
        <dbReference type="EMBL" id="CUU57483.1"/>
    </source>
</evidence>
<sequence length="156" mass="17402">MTDQEPTLLRRLLDIEELKRLKASYFRNLDTKNWDGFAGVFASEAVLEVPEAEMVVNGREAIVKSVSEALAGARTVHHGHMPELELTGADTARGTWAMFDYVEWPAPESGGRVGLQGYGHYVEEYVREGGRWRISRSRLERLRVDSLASDVPAVAG</sequence>
<dbReference type="SUPFAM" id="SSF54427">
    <property type="entry name" value="NTF2-like"/>
    <property type="match status" value="1"/>
</dbReference>
<dbReference type="CDD" id="cd00531">
    <property type="entry name" value="NTF2_like"/>
    <property type="match status" value="1"/>
</dbReference>
<dbReference type="Proteomes" id="UP000198802">
    <property type="component" value="Unassembled WGS sequence"/>
</dbReference>
<accession>A0A0S4QP73</accession>
<reference evidence="3" key="1">
    <citation type="submission" date="2015-11" db="EMBL/GenBank/DDBJ databases">
        <authorList>
            <person name="Varghese N."/>
        </authorList>
    </citation>
    <scope>NUCLEOTIDE SEQUENCE [LARGE SCALE GENOMIC DNA]</scope>
    <source>
        <strain evidence="3">DSM 45899</strain>
    </source>
</reference>
<dbReference type="Pfam" id="PF13577">
    <property type="entry name" value="SnoaL_4"/>
    <property type="match status" value="1"/>
</dbReference>
<gene>
    <name evidence="2" type="ORF">Ga0074812_112143</name>
</gene>
<dbReference type="AlphaFoldDB" id="A0A0S4QP73"/>
<dbReference type="InterPro" id="IPR037401">
    <property type="entry name" value="SnoaL-like"/>
</dbReference>
<feature type="domain" description="SnoaL-like" evidence="1">
    <location>
        <begin position="10"/>
        <end position="137"/>
    </location>
</feature>
<keyword evidence="3" id="KW-1185">Reference proteome</keyword>
<evidence type="ECO:0000313" key="3">
    <source>
        <dbReference type="Proteomes" id="UP000198802"/>
    </source>
</evidence>
<organism evidence="2 3">
    <name type="scientific">Parafrankia irregularis</name>
    <dbReference type="NCBI Taxonomy" id="795642"/>
    <lineage>
        <taxon>Bacteria</taxon>
        <taxon>Bacillati</taxon>
        <taxon>Actinomycetota</taxon>
        <taxon>Actinomycetes</taxon>
        <taxon>Frankiales</taxon>
        <taxon>Frankiaceae</taxon>
        <taxon>Parafrankia</taxon>
    </lineage>
</organism>
<dbReference type="Gene3D" id="3.10.450.50">
    <property type="match status" value="1"/>
</dbReference>
<proteinExistence type="predicted"/>
<dbReference type="EMBL" id="FAOZ01000012">
    <property type="protein sequence ID" value="CUU57483.1"/>
    <property type="molecule type" value="Genomic_DNA"/>
</dbReference>